<proteinExistence type="predicted"/>
<dbReference type="PROSITE" id="PS50012">
    <property type="entry name" value="RCC1_3"/>
    <property type="match status" value="3"/>
</dbReference>
<dbReference type="InterPro" id="IPR009091">
    <property type="entry name" value="RCC1/BLIP-II"/>
</dbReference>
<dbReference type="Pfam" id="PF13540">
    <property type="entry name" value="RCC1_2"/>
    <property type="match status" value="2"/>
</dbReference>
<feature type="repeat" description="RCC1" evidence="1">
    <location>
        <begin position="1167"/>
        <end position="1218"/>
    </location>
</feature>
<feature type="repeat" description="RCC1" evidence="1">
    <location>
        <begin position="1219"/>
        <end position="1268"/>
    </location>
</feature>
<dbReference type="SUPFAM" id="SSF50985">
    <property type="entry name" value="RCC1/BLIP-II"/>
    <property type="match status" value="1"/>
</dbReference>
<reference evidence="3 4" key="1">
    <citation type="submission" date="2023-10" db="EMBL/GenBank/DDBJ databases">
        <title>Comparative genomics analysis reveals potential genetic determinants of host preference in Cryptosporidium xiaoi.</title>
        <authorList>
            <person name="Xiao L."/>
            <person name="Li J."/>
        </authorList>
    </citation>
    <scope>NUCLEOTIDE SEQUENCE [LARGE SCALE GENOMIC DNA]</scope>
    <source>
        <strain evidence="3 4">52996</strain>
    </source>
</reference>
<dbReference type="PANTHER" id="PTHR45982">
    <property type="entry name" value="REGULATOR OF CHROMOSOME CONDENSATION"/>
    <property type="match status" value="1"/>
</dbReference>
<gene>
    <name evidence="3" type="ORF">RS030_71119</name>
</gene>
<dbReference type="InterPro" id="IPR000408">
    <property type="entry name" value="Reg_chr_condens"/>
</dbReference>
<dbReference type="Pfam" id="PF00415">
    <property type="entry name" value="RCC1"/>
    <property type="match status" value="1"/>
</dbReference>
<evidence type="ECO:0000313" key="4">
    <source>
        <dbReference type="Proteomes" id="UP001311799"/>
    </source>
</evidence>
<sequence length="1572" mass="181119">MKRIFKKWSSKAENVSPNKNKSKNSEGSEICKQENYNRIDNDEVEKNIYKLNFEVPKVLEYFPEIYTNKALNKESYNGGGVGHLICGTISSYFEDTWKRNMNDYRRNVLNIYDDRSKSMEYGMEFGYENGMGSRTGSYYGFGVASRTGSFSGLKMGIRDESKNPKDSDIGSKLGIYLKREWHRLWLVRSFLAFCWENYLEDLLEFNSSKRKHYLSLPCYGTNLTDLKKIPLGEIICIVISSSLIFTMNDKKFQVPFSTVQGKIINKITLRVDKKKHWKTPPPSSVAKFRIHGNDKSELIDIYMSLDIDEPELLWRKTLPESIPDDFNNLYIISSCVRVLRKGEVGEFIINKNSNENVELVLELLDWYHETSVDLIYDNNKKAKCKYFVLNSANGITDKEDLDNDNIEYCITSSERKEKAVFLTKNSIITKKDVGSRLINAVLEKNNRVVVYLTSELLTAELSTLKKSFGTNKLIIAFGNALTGILSGNKRYFFHLERKNKKQRLYKGDSLSIKPNMLLLNHITISKIHFKCRLKLLDDLRKFGELVLSKIDIQQGQTMIVEDVLFKELSDNNTGLVENLKINFEKEIFSKNLFKIPFILLEHQKECEDDKGNEITKNLIYFISPCIKTESELLHYTLLEKLVSYSREDNRTFSINLLDENDLMLNNSLGSNSEGEIMGVSHYIKGISMIREIGGFKFEIPQNKVEVLSDNHKHLRFLNEEIQVISNNIDGGNGFFNYLIRTCFYLFSNYKNNGNDNTKCDNKGNDNLISDDVYTSDNENVQVEFPDHFDYLELQRLIRSETRKRSNSYYKCLGIIAEVLLDININMKIGSDSLTEIILIIGESMRHVSGFGVILNYVLTWIIIEIYNYKICQINLHENDICDLFTIHRICREFIKNHKNDIVTDIIEKISSIYLEFGILKTDLPLKNELEMEFECNTKSLESSELSERFFKLMIEYDIFERLSLLILGPVSRKIVEDGKNEYYNLLKCNPNYGFFSIGNNLNGVLGIGMPKHDLFTLLECKLYPNLERINLIYRQKGQESDYINKVMQRIVFKDNFYFESGIYSIQYGTDHMLVLRKNGTLFSWGSNKYGQCCQKKKLKGTKILLSNDNSKYGSDVEEIMFEKRMEEYDNIVPLPEEVSFFSNFGDRIRISKISCGSNFSLALDTKGNLYSWGQGKDGCLGTGSLEDSFVPKRIESGFKNKIKSITSGMFHCGAIDDESQLYVWGSNECGQLGIQHPQGKEKVISTPLKLNIGLINFNEYYSSSLDAKVIIKKSEEDVKKCLLDECGDNNTSFEGIIIKWKELSFGEVHSVGLDTNGCIWVWGQNNFKQLTKIPEILSLEFILDGWERKMTLMKRSEGNIGNEQVNSAFINFPTPLISTKKQKIFDSKRIDKIFSGSTCCCAIDHEGKPWIWGLTFSGVEGHTNNYYPSSFFDRRSSLTGKSKKQEKSVEFKEIELPVRIFRNMTNDDDSIKLIKFGKGNNNFSMVSRYGRCYLWLENQNLVTNQMRFSNRHNCYVLNDTIEQTNERRNGKVSNIGDQIFTNGLFSNGVQYIQDIALLSDSIVFLSKGKSRP</sequence>
<dbReference type="Proteomes" id="UP001311799">
    <property type="component" value="Unassembled WGS sequence"/>
</dbReference>
<evidence type="ECO:0000256" key="2">
    <source>
        <dbReference type="SAM" id="MobiDB-lite"/>
    </source>
</evidence>
<comment type="caution">
    <text evidence="3">The sequence shown here is derived from an EMBL/GenBank/DDBJ whole genome shotgun (WGS) entry which is preliminary data.</text>
</comment>
<dbReference type="PANTHER" id="PTHR45982:SF1">
    <property type="entry name" value="REGULATOR OF CHROMOSOME CONDENSATION"/>
    <property type="match status" value="1"/>
</dbReference>
<keyword evidence="4" id="KW-1185">Reference proteome</keyword>
<feature type="region of interest" description="Disordered" evidence="2">
    <location>
        <begin position="1"/>
        <end position="28"/>
    </location>
</feature>
<evidence type="ECO:0000256" key="1">
    <source>
        <dbReference type="PROSITE-ProRule" id="PRU00235"/>
    </source>
</evidence>
<organism evidence="3 4">
    <name type="scientific">Cryptosporidium xiaoi</name>
    <dbReference type="NCBI Taxonomy" id="659607"/>
    <lineage>
        <taxon>Eukaryota</taxon>
        <taxon>Sar</taxon>
        <taxon>Alveolata</taxon>
        <taxon>Apicomplexa</taxon>
        <taxon>Conoidasida</taxon>
        <taxon>Coccidia</taxon>
        <taxon>Eucoccidiorida</taxon>
        <taxon>Eimeriorina</taxon>
        <taxon>Cryptosporidiidae</taxon>
        <taxon>Cryptosporidium</taxon>
    </lineage>
</organism>
<dbReference type="EMBL" id="JAWDEY010000035">
    <property type="protein sequence ID" value="KAK6588103.1"/>
    <property type="molecule type" value="Genomic_DNA"/>
</dbReference>
<dbReference type="Gene3D" id="2.130.10.30">
    <property type="entry name" value="Regulator of chromosome condensation 1/beta-lactamase-inhibitor protein II"/>
    <property type="match status" value="1"/>
</dbReference>
<evidence type="ECO:0008006" key="5">
    <source>
        <dbReference type="Google" id="ProtNLM"/>
    </source>
</evidence>
<accession>A0AAV9XUC0</accession>
<name>A0AAV9XUC0_9CRYT</name>
<dbReference type="InterPro" id="IPR051553">
    <property type="entry name" value="Ran_GTPase-activating"/>
</dbReference>
<feature type="repeat" description="RCC1" evidence="1">
    <location>
        <begin position="1079"/>
        <end position="1166"/>
    </location>
</feature>
<protein>
    <recommendedName>
        <fullName evidence="5">Regulator of chromosome condensation</fullName>
    </recommendedName>
</protein>
<evidence type="ECO:0000313" key="3">
    <source>
        <dbReference type="EMBL" id="KAK6588103.1"/>
    </source>
</evidence>